<dbReference type="InterPro" id="IPR011042">
    <property type="entry name" value="6-blade_b-propeller_TolB-like"/>
</dbReference>
<gene>
    <name evidence="2" type="ORF">PRZ48_011065</name>
</gene>
<proteinExistence type="predicted"/>
<keyword evidence="1" id="KW-0732">Signal</keyword>
<name>A0ABR0EAD8_ZASCE</name>
<evidence type="ECO:0000313" key="3">
    <source>
        <dbReference type="Proteomes" id="UP001305779"/>
    </source>
</evidence>
<dbReference type="Proteomes" id="UP001305779">
    <property type="component" value="Unassembled WGS sequence"/>
</dbReference>
<feature type="chain" id="PRO_5045357401" description="SMP-30/Gluconolactonase/LRE-like region domain-containing protein" evidence="1">
    <location>
        <begin position="28"/>
        <end position="352"/>
    </location>
</feature>
<dbReference type="SUPFAM" id="SSF63829">
    <property type="entry name" value="Calcium-dependent phosphotriesterase"/>
    <property type="match status" value="1"/>
</dbReference>
<dbReference type="EMBL" id="JAXOVC010000008">
    <property type="protein sequence ID" value="KAK4498407.1"/>
    <property type="molecule type" value="Genomic_DNA"/>
</dbReference>
<dbReference type="InterPro" id="IPR052998">
    <property type="entry name" value="Hetero-Diels-Alderase-like"/>
</dbReference>
<reference evidence="2 3" key="1">
    <citation type="journal article" date="2023" name="G3 (Bethesda)">
        <title>A chromosome-level genome assembly of Zasmidium syzygii isolated from banana leaves.</title>
        <authorList>
            <person name="van Westerhoven A.C."/>
            <person name="Mehrabi R."/>
            <person name="Talebi R."/>
            <person name="Steentjes M.B.F."/>
            <person name="Corcolon B."/>
            <person name="Chong P.A."/>
            <person name="Kema G.H.J."/>
            <person name="Seidl M.F."/>
        </authorList>
    </citation>
    <scope>NUCLEOTIDE SEQUENCE [LARGE SCALE GENOMIC DNA]</scope>
    <source>
        <strain evidence="2 3">P124</strain>
    </source>
</reference>
<dbReference type="Gene3D" id="2.120.10.30">
    <property type="entry name" value="TolB, C-terminal domain"/>
    <property type="match status" value="1"/>
</dbReference>
<dbReference type="PANTHER" id="PTHR42060:SF1">
    <property type="entry name" value="NHL REPEAT-CONTAINING PROTEIN"/>
    <property type="match status" value="1"/>
</dbReference>
<comment type="caution">
    <text evidence="2">The sequence shown here is derived from an EMBL/GenBank/DDBJ whole genome shotgun (WGS) entry which is preliminary data.</text>
</comment>
<evidence type="ECO:0000256" key="1">
    <source>
        <dbReference type="SAM" id="SignalP"/>
    </source>
</evidence>
<evidence type="ECO:0000313" key="2">
    <source>
        <dbReference type="EMBL" id="KAK4498407.1"/>
    </source>
</evidence>
<protein>
    <recommendedName>
        <fullName evidence="4">SMP-30/Gluconolactonase/LRE-like region domain-containing protein</fullName>
    </recommendedName>
</protein>
<evidence type="ECO:0008006" key="4">
    <source>
        <dbReference type="Google" id="ProtNLM"/>
    </source>
</evidence>
<feature type="signal peptide" evidence="1">
    <location>
        <begin position="1"/>
        <end position="27"/>
    </location>
</feature>
<sequence length="352" mass="37782">MFSIAGCSRHSIALFVLAQLFTGSTFANPIFPRQSNITTDILPTAVVQAFPPGTWIENIAIRQNGQILVTETTQPRMYQIDPFGVQQTVLVHEFNDTASVTGIVEADPDVFYVSTANLSSNFDVSYGQAYIYRIDMRTFTYKDPTSTKISRIASVPQNPALNGLAYLGNGTNTLVSADTLNGIIWSIDINTGEASVAINNTFTQPKGQAVNGLKTRGREIYFTNLVQQVLAKVPVDDRGRATGPTTVLANGTFEPDDFALDLNGDAYVTNAGQNTIVFVPREGGAAVPIATVAGPTSAAFGRTVEDCHVLYVSASGGDEAYMDGQADLVSGKVVKVEVGRQGMHKCSDQTEY</sequence>
<organism evidence="2 3">
    <name type="scientific">Zasmidium cellare</name>
    <name type="common">Wine cellar mold</name>
    <name type="synonym">Racodium cellare</name>
    <dbReference type="NCBI Taxonomy" id="395010"/>
    <lineage>
        <taxon>Eukaryota</taxon>
        <taxon>Fungi</taxon>
        <taxon>Dikarya</taxon>
        <taxon>Ascomycota</taxon>
        <taxon>Pezizomycotina</taxon>
        <taxon>Dothideomycetes</taxon>
        <taxon>Dothideomycetidae</taxon>
        <taxon>Mycosphaerellales</taxon>
        <taxon>Mycosphaerellaceae</taxon>
        <taxon>Zasmidium</taxon>
    </lineage>
</organism>
<dbReference type="PANTHER" id="PTHR42060">
    <property type="entry name" value="NHL REPEAT-CONTAINING PROTEIN-RELATED"/>
    <property type="match status" value="1"/>
</dbReference>
<keyword evidence="3" id="KW-1185">Reference proteome</keyword>
<accession>A0ABR0EAD8</accession>